<dbReference type="InterPro" id="IPR038279">
    <property type="entry name" value="Ndc10_dom2_sf"/>
</dbReference>
<dbReference type="Proteomes" id="UP001489004">
    <property type="component" value="Unassembled WGS sequence"/>
</dbReference>
<evidence type="ECO:0000313" key="4">
    <source>
        <dbReference type="Proteomes" id="UP001489004"/>
    </source>
</evidence>
<gene>
    <name evidence="3" type="ORF">WJX72_004424</name>
</gene>
<protein>
    <recommendedName>
        <fullName evidence="2">Ndc10 domain-containing protein</fullName>
    </recommendedName>
</protein>
<feature type="region of interest" description="Disordered" evidence="1">
    <location>
        <begin position="1"/>
        <end position="51"/>
    </location>
</feature>
<feature type="compositionally biased region" description="Acidic residues" evidence="1">
    <location>
        <begin position="1"/>
        <end position="10"/>
    </location>
</feature>
<evidence type="ECO:0000256" key="1">
    <source>
        <dbReference type="SAM" id="MobiDB-lite"/>
    </source>
</evidence>
<dbReference type="InterPro" id="IPR031872">
    <property type="entry name" value="NDC10_II"/>
</dbReference>
<evidence type="ECO:0000259" key="2">
    <source>
        <dbReference type="Pfam" id="PF16787"/>
    </source>
</evidence>
<organism evidence="3 4">
    <name type="scientific">[Myrmecia] bisecta</name>
    <dbReference type="NCBI Taxonomy" id="41462"/>
    <lineage>
        <taxon>Eukaryota</taxon>
        <taxon>Viridiplantae</taxon>
        <taxon>Chlorophyta</taxon>
        <taxon>core chlorophytes</taxon>
        <taxon>Trebouxiophyceae</taxon>
        <taxon>Trebouxiales</taxon>
        <taxon>Trebouxiaceae</taxon>
        <taxon>Myrmecia</taxon>
    </lineage>
</organism>
<sequence>MALSDSEDSQEVAQPSRKRKKQSSARLQRHEMQEFIDEHKASKRSKTNSQYASHNKKFKWFLEHHYGGETEEEPGTVRKEPYSEDLTLEYGLDLAVRYISWVGKNMPGFEYRNKAATLKLKTFEGVHSALQSMYTQQLMSKHARSTQHVTRKLHDYPAYHTVYTGMHRSSTMCPVRFTIDKEPFPDVLDKEAWNKTALWTGSNPFSNLTYQQQSASLRKYFTESDIFIKKLTHAFRVLGARFMDMAGVDDSVIGRTGKWMYQAMYKSYLMFFKPEGLLGVGEWPGAAQKDFTQFWRPEFLLEVPDDLIYVVFPHLRRLEEVVKELGRKAGNSVKAAPHVYRYLATVVIQDALGGMADKYPDHPVHALLRDDLVYQQLANQFAEAKLSGAFDQLRPRTAAERNAEMQSMLADMAASLDSLGAASDLIMTALTSGQPMATLAASLPSDAIRSRSVEQLYTIIEKGDPKSGTPALAELEGQGTEWRRAHGKRCDV</sequence>
<name>A0AAW1P9U8_9CHLO</name>
<evidence type="ECO:0000313" key="3">
    <source>
        <dbReference type="EMBL" id="KAK9805183.1"/>
    </source>
</evidence>
<feature type="domain" description="Ndc10" evidence="2">
    <location>
        <begin position="175"/>
        <end position="364"/>
    </location>
</feature>
<accession>A0AAW1P9U8</accession>
<comment type="caution">
    <text evidence="3">The sequence shown here is derived from an EMBL/GenBank/DDBJ whole genome shotgun (WGS) entry which is preliminary data.</text>
</comment>
<dbReference type="Gene3D" id="1.10.443.20">
    <property type="entry name" value="Centromere DNA-binding protein complex CBF3 subunit, domain 2"/>
    <property type="match status" value="1"/>
</dbReference>
<dbReference type="EMBL" id="JALJOR010000016">
    <property type="protein sequence ID" value="KAK9805183.1"/>
    <property type="molecule type" value="Genomic_DNA"/>
</dbReference>
<keyword evidence="4" id="KW-1185">Reference proteome</keyword>
<proteinExistence type="predicted"/>
<reference evidence="3 4" key="1">
    <citation type="journal article" date="2024" name="Nat. Commun.">
        <title>Phylogenomics reveals the evolutionary origins of lichenization in chlorophyte algae.</title>
        <authorList>
            <person name="Puginier C."/>
            <person name="Libourel C."/>
            <person name="Otte J."/>
            <person name="Skaloud P."/>
            <person name="Haon M."/>
            <person name="Grisel S."/>
            <person name="Petersen M."/>
            <person name="Berrin J.G."/>
            <person name="Delaux P.M."/>
            <person name="Dal Grande F."/>
            <person name="Keller J."/>
        </authorList>
    </citation>
    <scope>NUCLEOTIDE SEQUENCE [LARGE SCALE GENOMIC DNA]</scope>
    <source>
        <strain evidence="3 4">SAG 2043</strain>
    </source>
</reference>
<dbReference type="AlphaFoldDB" id="A0AAW1P9U8"/>
<feature type="compositionally biased region" description="Basic and acidic residues" evidence="1">
    <location>
        <begin position="28"/>
        <end position="40"/>
    </location>
</feature>
<dbReference type="GO" id="GO:0003677">
    <property type="term" value="F:DNA binding"/>
    <property type="evidence" value="ECO:0007669"/>
    <property type="project" value="InterPro"/>
</dbReference>
<dbReference type="Pfam" id="PF16787">
    <property type="entry name" value="NDC10_II"/>
    <property type="match status" value="1"/>
</dbReference>